<dbReference type="SUPFAM" id="SSF50952">
    <property type="entry name" value="Soluble quinoprotein glucose dehydrogenase"/>
    <property type="match status" value="1"/>
</dbReference>
<evidence type="ECO:0000256" key="1">
    <source>
        <dbReference type="SAM" id="MobiDB-lite"/>
    </source>
</evidence>
<dbReference type="STRING" id="97972.A0A2V1ECH7"/>
<dbReference type="AlphaFoldDB" id="A0A2V1ECH7"/>
<sequence>MLASRAGKLALSLLLTSSYIIPGSNAFTLTPVPLPQLDLSRLGRVAFAGDFDSLSLFQYAEQNETSDPASAIYQRLPTGTFAPIKNPDTKQALNTDGDVKAMCAFLRNDNLQGYVVGGNFTSVDGVKTPGGIAMLDPNTGKPTALQGLTGSVNALFCDASRGQVYVGGEFTGGSSKNAIIWKEDWTNMPFEGFNGPVNSIAQSPNGNIVFGGEFDGLGNGTSGGAAQNNTQSLPVGSANITAQTSSGQPGFTDPKTIACKSNPEAEGADSTWLLADSTPGFWRADFGFGFQPTKLRLYNTKIQGRGTKTWRYTALPDGGIMNFTFVDPTTKQQAYCDARCPLPEGNTTAQDFFFVNQVGMNGFRVDISDWYGQGGGLNAIEVYQTQIFSYAIDEFNKPSCGGKTSGASASRTGTWNPSPSHDSSSMYLTATLPIGQINPDQQSVTFRPDIPQTGNYSIKLYTPGCRGDNTCTTRGQVSISIEVPTGSGSIFRENKTLFQTNEFDKYDSIYDGFIDPANGQVPTVKLSPLLQPNPSGSNDLTIVAQRVSFDIKNATSGDINGLFEYDANQQVVDTDLSKSVIVAAGSSLSPSQRANVKILTTTNNRLYIGGNFTSGKGFNHIFAVGRDDKEPTTLDGNGLNDQVNIIYGMGNKVYVGGKFTNTQNNGASGLNGLAAYNANNKWEALGAGVNGFVLHIVPFTMNITGTTEEDVLGISGYFDRVNGFGSNAAFPVDNFAIWVPSQNNWLPNLNLQTTLITGHVTAFADIPKGDAPMNRIYSGTISSGTLAANGAAALNHDNDVLSLRGLATNIREQPQTVSRKRSLSDNHNLNTTGIVTATFYKGNNMNKTILGGHFATTGSNGQNITNVAIIDGKDSDKISGFGEQVDFNSTVATLSVWENILYAGGRLTGRVNNNRLAGIVAYDLATNNFGNTQPPALLGTNVTVNAIAPRPNSRDVYVAGRFESAGALSCPALCIWNTERNQWLPPGSSVTGVATSLTWIADTKLLVAGNLTVGGNSTKIFTYDSTTSQFEPLPGAADLPGPVTALTAANREATEYWAAGQASDGSAFLQRYRDGKWLPVRDQFQSGTNIRSIQPLTIRDEHGNSDVIDRGEVLLILGEIQLRNSVSASGAIYNGSAVTPFLLTSGPDQSRGSLSQMFVENPDSFFDPRGKKLALGFIVLIALAIALALTFLLVVAGILLEWYRKKSQGYSPAPTSYTDRMGNVGRVPPEQLFGTLSGPRAPAI</sequence>
<dbReference type="Pfam" id="PF20842">
    <property type="entry name" value="Rax2_2"/>
    <property type="match status" value="1"/>
</dbReference>
<gene>
    <name evidence="7" type="ORF">DM02DRAFT_510889</name>
</gene>
<dbReference type="InterPro" id="IPR048266">
    <property type="entry name" value="Rax2-like_second"/>
</dbReference>
<accession>A0A2V1ECH7</accession>
<keyword evidence="2" id="KW-1133">Transmembrane helix</keyword>
<evidence type="ECO:0000256" key="2">
    <source>
        <dbReference type="SAM" id="Phobius"/>
    </source>
</evidence>
<feature type="chain" id="PRO_5016076707" description="Cellular morphogenesis protein" evidence="3">
    <location>
        <begin position="27"/>
        <end position="1244"/>
    </location>
</feature>
<reference evidence="7 8" key="1">
    <citation type="journal article" date="2018" name="Sci. Rep.">
        <title>Comparative genomics provides insights into the lifestyle and reveals functional heterogeneity of dark septate endophytic fungi.</title>
        <authorList>
            <person name="Knapp D.G."/>
            <person name="Nemeth J.B."/>
            <person name="Barry K."/>
            <person name="Hainaut M."/>
            <person name="Henrissat B."/>
            <person name="Johnson J."/>
            <person name="Kuo A."/>
            <person name="Lim J.H.P."/>
            <person name="Lipzen A."/>
            <person name="Nolan M."/>
            <person name="Ohm R.A."/>
            <person name="Tamas L."/>
            <person name="Grigoriev I.V."/>
            <person name="Spatafora J.W."/>
            <person name="Nagy L.G."/>
            <person name="Kovacs G.M."/>
        </authorList>
    </citation>
    <scope>NUCLEOTIDE SEQUENCE [LARGE SCALE GENOMIC DNA]</scope>
    <source>
        <strain evidence="7 8">DSE2036</strain>
    </source>
</reference>
<keyword evidence="3" id="KW-0732">Signal</keyword>
<dbReference type="EMBL" id="KZ805301">
    <property type="protein sequence ID" value="PVI08233.1"/>
    <property type="molecule type" value="Genomic_DNA"/>
</dbReference>
<dbReference type="OrthoDB" id="2503993at2759"/>
<evidence type="ECO:0000259" key="6">
    <source>
        <dbReference type="Pfam" id="PF20843"/>
    </source>
</evidence>
<name>A0A2V1ECH7_9PLEO</name>
<dbReference type="InterPro" id="IPR024982">
    <property type="entry name" value="Rax2-like_C"/>
</dbReference>
<keyword evidence="2" id="KW-0812">Transmembrane</keyword>
<dbReference type="InterPro" id="IPR048265">
    <property type="entry name" value="Rax2-like_third"/>
</dbReference>
<dbReference type="PANTHER" id="PTHR31778">
    <property type="entry name" value="BUD SITE SELECTION PROTEIN RAX2"/>
    <property type="match status" value="1"/>
</dbReference>
<dbReference type="Proteomes" id="UP000244855">
    <property type="component" value="Unassembled WGS sequence"/>
</dbReference>
<feature type="domain" description="Rax2-like C-terminal" evidence="4">
    <location>
        <begin position="919"/>
        <end position="1166"/>
    </location>
</feature>
<organism evidence="7 8">
    <name type="scientific">Periconia macrospinosa</name>
    <dbReference type="NCBI Taxonomy" id="97972"/>
    <lineage>
        <taxon>Eukaryota</taxon>
        <taxon>Fungi</taxon>
        <taxon>Dikarya</taxon>
        <taxon>Ascomycota</taxon>
        <taxon>Pezizomycotina</taxon>
        <taxon>Dothideomycetes</taxon>
        <taxon>Pleosporomycetidae</taxon>
        <taxon>Pleosporales</taxon>
        <taxon>Massarineae</taxon>
        <taxon>Periconiaceae</taxon>
        <taxon>Periconia</taxon>
    </lineage>
</organism>
<dbReference type="Gene3D" id="2.120.10.80">
    <property type="entry name" value="Kelch-type beta propeller"/>
    <property type="match status" value="1"/>
</dbReference>
<feature type="signal peptide" evidence="3">
    <location>
        <begin position="1"/>
        <end position="26"/>
    </location>
</feature>
<evidence type="ECO:0000313" key="8">
    <source>
        <dbReference type="Proteomes" id="UP000244855"/>
    </source>
</evidence>
<feature type="transmembrane region" description="Helical" evidence="2">
    <location>
        <begin position="1173"/>
        <end position="1200"/>
    </location>
</feature>
<feature type="compositionally biased region" description="Polar residues" evidence="1">
    <location>
        <begin position="405"/>
        <end position="422"/>
    </location>
</feature>
<evidence type="ECO:0000259" key="4">
    <source>
        <dbReference type="Pfam" id="PF12768"/>
    </source>
</evidence>
<evidence type="ECO:0008006" key="9">
    <source>
        <dbReference type="Google" id="ProtNLM"/>
    </source>
</evidence>
<keyword evidence="2" id="KW-0472">Membrane</keyword>
<dbReference type="InterPro" id="IPR015915">
    <property type="entry name" value="Kelch-typ_b-propeller"/>
</dbReference>
<dbReference type="SUPFAM" id="SSF117281">
    <property type="entry name" value="Kelch motif"/>
    <property type="match status" value="1"/>
</dbReference>
<evidence type="ECO:0000259" key="5">
    <source>
        <dbReference type="Pfam" id="PF20842"/>
    </source>
</evidence>
<proteinExistence type="predicted"/>
<feature type="domain" description="Rax2-like third" evidence="6">
    <location>
        <begin position="388"/>
        <end position="551"/>
    </location>
</feature>
<dbReference type="Pfam" id="PF20843">
    <property type="entry name" value="Rax2_3"/>
    <property type="match status" value="1"/>
</dbReference>
<evidence type="ECO:0000256" key="3">
    <source>
        <dbReference type="SAM" id="SignalP"/>
    </source>
</evidence>
<dbReference type="GO" id="GO:1902929">
    <property type="term" value="C:plasma membrane of growing cell tip"/>
    <property type="evidence" value="ECO:0007669"/>
    <property type="project" value="TreeGrafter"/>
</dbReference>
<dbReference type="Pfam" id="PF12768">
    <property type="entry name" value="Rax2"/>
    <property type="match status" value="1"/>
</dbReference>
<feature type="region of interest" description="Disordered" evidence="1">
    <location>
        <begin position="403"/>
        <end position="422"/>
    </location>
</feature>
<dbReference type="PANTHER" id="PTHR31778:SF2">
    <property type="entry name" value="BUD SITE SELECTION PROTEIN RAX2"/>
    <property type="match status" value="1"/>
</dbReference>
<protein>
    <recommendedName>
        <fullName evidence="9">Cellular morphogenesis protein</fullName>
    </recommendedName>
</protein>
<keyword evidence="8" id="KW-1185">Reference proteome</keyword>
<dbReference type="InterPro" id="IPR011041">
    <property type="entry name" value="Quinoprot_gluc/sorb_DH_b-prop"/>
</dbReference>
<feature type="domain" description="Rax2-like second" evidence="5">
    <location>
        <begin position="228"/>
        <end position="377"/>
    </location>
</feature>
<evidence type="ECO:0000313" key="7">
    <source>
        <dbReference type="EMBL" id="PVI08233.1"/>
    </source>
</evidence>